<dbReference type="EMBL" id="PVTF01000010">
    <property type="protein sequence ID" value="PRY37255.1"/>
    <property type="molecule type" value="Genomic_DNA"/>
</dbReference>
<proteinExistence type="predicted"/>
<protein>
    <submittedName>
        <fullName evidence="1">Uncharacterized protein</fullName>
    </submittedName>
</protein>
<sequence>MELTSTTESETQEFLVPPREWWDEEPTIVRGED</sequence>
<gene>
    <name evidence="1" type="ORF">CLV43_11066</name>
</gene>
<name>A0A2T0SV19_9PSEU</name>
<comment type="caution">
    <text evidence="1">The sequence shown here is derived from an EMBL/GenBank/DDBJ whole genome shotgun (WGS) entry which is preliminary data.</text>
</comment>
<reference evidence="1 2" key="1">
    <citation type="submission" date="2018-03" db="EMBL/GenBank/DDBJ databases">
        <title>Genomic Encyclopedia of Archaeal and Bacterial Type Strains, Phase II (KMG-II): from individual species to whole genera.</title>
        <authorList>
            <person name="Goeker M."/>
        </authorList>
    </citation>
    <scope>NUCLEOTIDE SEQUENCE [LARGE SCALE GENOMIC DNA]</scope>
    <source>
        <strain evidence="1 2">DSM 44720</strain>
    </source>
</reference>
<dbReference type="AlphaFoldDB" id="A0A2T0SV19"/>
<accession>A0A2T0SV19</accession>
<dbReference type="Proteomes" id="UP000239494">
    <property type="component" value="Unassembled WGS sequence"/>
</dbReference>
<organism evidence="1 2">
    <name type="scientific">Umezawaea tangerina</name>
    <dbReference type="NCBI Taxonomy" id="84725"/>
    <lineage>
        <taxon>Bacteria</taxon>
        <taxon>Bacillati</taxon>
        <taxon>Actinomycetota</taxon>
        <taxon>Actinomycetes</taxon>
        <taxon>Pseudonocardiales</taxon>
        <taxon>Pseudonocardiaceae</taxon>
        <taxon>Umezawaea</taxon>
    </lineage>
</organism>
<evidence type="ECO:0000313" key="1">
    <source>
        <dbReference type="EMBL" id="PRY37255.1"/>
    </source>
</evidence>
<keyword evidence="2" id="KW-1185">Reference proteome</keyword>
<evidence type="ECO:0000313" key="2">
    <source>
        <dbReference type="Proteomes" id="UP000239494"/>
    </source>
</evidence>